<dbReference type="PROSITE" id="PS00675">
    <property type="entry name" value="SIGMA54_INTERACT_1"/>
    <property type="match status" value="1"/>
</dbReference>
<dbReference type="PROSITE" id="PS50045">
    <property type="entry name" value="SIGMA54_INTERACT_4"/>
    <property type="match status" value="1"/>
</dbReference>
<dbReference type="SMART" id="SM00382">
    <property type="entry name" value="AAA"/>
    <property type="match status" value="1"/>
</dbReference>
<dbReference type="GO" id="GO:0043565">
    <property type="term" value="F:sequence-specific DNA binding"/>
    <property type="evidence" value="ECO:0007669"/>
    <property type="project" value="InterPro"/>
</dbReference>
<dbReference type="Pfam" id="PF25601">
    <property type="entry name" value="AAA_lid_14"/>
    <property type="match status" value="1"/>
</dbReference>
<keyword evidence="5" id="KW-0804">Transcription</keyword>
<dbReference type="InterPro" id="IPR009057">
    <property type="entry name" value="Homeodomain-like_sf"/>
</dbReference>
<dbReference type="FunFam" id="3.40.50.300:FF:000006">
    <property type="entry name" value="DNA-binding transcriptional regulator NtrC"/>
    <property type="match status" value="1"/>
</dbReference>
<dbReference type="GO" id="GO:0005524">
    <property type="term" value="F:ATP binding"/>
    <property type="evidence" value="ECO:0007669"/>
    <property type="project" value="UniProtKB-KW"/>
</dbReference>
<feature type="domain" description="Sigma-54 factor interaction" evidence="7">
    <location>
        <begin position="156"/>
        <end position="385"/>
    </location>
</feature>
<dbReference type="RefSeq" id="WP_144985587.1">
    <property type="nucleotide sequence ID" value="NZ_CP037920.1"/>
</dbReference>
<dbReference type="PROSITE" id="PS50110">
    <property type="entry name" value="RESPONSE_REGULATORY"/>
    <property type="match status" value="1"/>
</dbReference>
<evidence type="ECO:0000313" key="10">
    <source>
        <dbReference type="Proteomes" id="UP000318704"/>
    </source>
</evidence>
<protein>
    <submittedName>
        <fullName evidence="9">DNA-binding transcriptional response regulator</fullName>
    </submittedName>
</protein>
<dbReference type="SUPFAM" id="SSF52172">
    <property type="entry name" value="CheY-like"/>
    <property type="match status" value="1"/>
</dbReference>
<keyword evidence="3" id="KW-0805">Transcription regulation</keyword>
<evidence type="ECO:0000256" key="1">
    <source>
        <dbReference type="ARBA" id="ARBA00022741"/>
    </source>
</evidence>
<dbReference type="Pfam" id="PF00158">
    <property type="entry name" value="Sigma54_activat"/>
    <property type="match status" value="1"/>
</dbReference>
<evidence type="ECO:0000256" key="5">
    <source>
        <dbReference type="ARBA" id="ARBA00023163"/>
    </source>
</evidence>
<reference evidence="9 10" key="1">
    <citation type="submission" date="2019-03" db="EMBL/GenBank/DDBJ databases">
        <title>Deep-cultivation of Planctomycetes and their phenomic and genomic characterization uncovers novel biology.</title>
        <authorList>
            <person name="Wiegand S."/>
            <person name="Jogler M."/>
            <person name="Boedeker C."/>
            <person name="Pinto D."/>
            <person name="Vollmers J."/>
            <person name="Rivas-Marin E."/>
            <person name="Kohn T."/>
            <person name="Peeters S.H."/>
            <person name="Heuer A."/>
            <person name="Rast P."/>
            <person name="Oberbeckmann S."/>
            <person name="Bunk B."/>
            <person name="Jeske O."/>
            <person name="Meyerdierks A."/>
            <person name="Storesund J.E."/>
            <person name="Kallscheuer N."/>
            <person name="Luecker S."/>
            <person name="Lage O.M."/>
            <person name="Pohl T."/>
            <person name="Merkel B.J."/>
            <person name="Hornburger P."/>
            <person name="Mueller R.-W."/>
            <person name="Bruemmer F."/>
            <person name="Labrenz M."/>
            <person name="Spormann A.M."/>
            <person name="Op den Camp H."/>
            <person name="Overmann J."/>
            <person name="Amann R."/>
            <person name="Jetten M.S.M."/>
            <person name="Mascher T."/>
            <person name="Medema M.H."/>
            <person name="Devos D.P."/>
            <person name="Kaster A.-K."/>
            <person name="Ovreas L."/>
            <person name="Rohde M."/>
            <person name="Galperin M.Y."/>
            <person name="Jogler C."/>
        </authorList>
    </citation>
    <scope>NUCLEOTIDE SEQUENCE [LARGE SCALE GENOMIC DNA]</scope>
    <source>
        <strain evidence="9 10">V144</strain>
    </source>
</reference>
<keyword evidence="6" id="KW-0597">Phosphoprotein</keyword>
<dbReference type="PANTHER" id="PTHR32071:SF57">
    <property type="entry name" value="C4-DICARBOXYLATE TRANSPORT TRANSCRIPTIONAL REGULATORY PROTEIN DCTD"/>
    <property type="match status" value="1"/>
</dbReference>
<dbReference type="CDD" id="cd00009">
    <property type="entry name" value="AAA"/>
    <property type="match status" value="1"/>
</dbReference>
<evidence type="ECO:0000256" key="2">
    <source>
        <dbReference type="ARBA" id="ARBA00022840"/>
    </source>
</evidence>
<gene>
    <name evidence="9" type="ORF">V144x_26890</name>
</gene>
<dbReference type="PROSITE" id="PS00688">
    <property type="entry name" value="SIGMA54_INTERACT_3"/>
    <property type="match status" value="1"/>
</dbReference>
<accession>A0A517VW43</accession>
<dbReference type="InterPro" id="IPR011006">
    <property type="entry name" value="CheY-like_superfamily"/>
</dbReference>
<dbReference type="InterPro" id="IPR001789">
    <property type="entry name" value="Sig_transdc_resp-reg_receiver"/>
</dbReference>
<dbReference type="SUPFAM" id="SSF46689">
    <property type="entry name" value="Homeodomain-like"/>
    <property type="match status" value="1"/>
</dbReference>
<dbReference type="PROSITE" id="PS00676">
    <property type="entry name" value="SIGMA54_INTERACT_2"/>
    <property type="match status" value="1"/>
</dbReference>
<dbReference type="KEGG" id="gaw:V144x_26890"/>
<evidence type="ECO:0000256" key="6">
    <source>
        <dbReference type="PROSITE-ProRule" id="PRU00169"/>
    </source>
</evidence>
<dbReference type="SUPFAM" id="SSF52540">
    <property type="entry name" value="P-loop containing nucleoside triphosphate hydrolases"/>
    <property type="match status" value="1"/>
</dbReference>
<dbReference type="InterPro" id="IPR002197">
    <property type="entry name" value="HTH_Fis"/>
</dbReference>
<feature type="modified residue" description="4-aspartylphosphate" evidence="6">
    <location>
        <position position="66"/>
    </location>
</feature>
<evidence type="ECO:0000313" key="9">
    <source>
        <dbReference type="EMBL" id="QDT97217.1"/>
    </source>
</evidence>
<dbReference type="InterPro" id="IPR025662">
    <property type="entry name" value="Sigma_54_int_dom_ATP-bd_1"/>
</dbReference>
<dbReference type="AlphaFoldDB" id="A0A517VW43"/>
<dbReference type="SMART" id="SM00448">
    <property type="entry name" value="REC"/>
    <property type="match status" value="1"/>
</dbReference>
<dbReference type="Gene3D" id="1.10.10.60">
    <property type="entry name" value="Homeodomain-like"/>
    <property type="match status" value="1"/>
</dbReference>
<sequence>MSAKDATEKDLSSIVIRVLIIDDDEAHAQAVAESLERVGCECKIATSGEQGAKLIESETADIVITDLRMDGVDGLSILRTAKDELPDAEVIVLTGHGSINSAVTAMQLGAYTYLTKPLDINELRNAVEKASTRVRLMRHNAELHRRLDEKFGFEGVIGNSPSMHKIIEKLKNVASTNSTVLIAGESGTGKELVARAIHQNSERKSKPFVPLNISALPDSILESELFGHEQGAFTGAVGKRIGKFEHANGGTLFLDEVGEMPMQTQIKLLRVLEDRKIARLGTNEEISLNVRLVAATNADLLEMVKQGSFRQDLYYRLSVVKIELPPLRERRGDIPLLTDHFLKELSTQYDKPYEGVSRAARRALMTYDWPGNIRQLRNASERMLVLDTDGMLDLDDLPEEIVPLGVPEGDSSYTSDRSGADFLIGRPFSEVERYYIERALDLADGKREEAAKMLGIGERTLYRKLKEYQKQKEEQSS</sequence>
<evidence type="ECO:0000259" key="8">
    <source>
        <dbReference type="PROSITE" id="PS50110"/>
    </source>
</evidence>
<name>A0A517VW43_9PLAN</name>
<dbReference type="Proteomes" id="UP000318704">
    <property type="component" value="Chromosome"/>
</dbReference>
<dbReference type="Pfam" id="PF00072">
    <property type="entry name" value="Response_reg"/>
    <property type="match status" value="1"/>
</dbReference>
<keyword evidence="1" id="KW-0547">Nucleotide-binding</keyword>
<dbReference type="InterPro" id="IPR002078">
    <property type="entry name" value="Sigma_54_int"/>
</dbReference>
<keyword evidence="2" id="KW-0067">ATP-binding</keyword>
<dbReference type="Gene3D" id="3.40.50.300">
    <property type="entry name" value="P-loop containing nucleotide triphosphate hydrolases"/>
    <property type="match status" value="1"/>
</dbReference>
<evidence type="ECO:0000259" key="7">
    <source>
        <dbReference type="PROSITE" id="PS50045"/>
    </source>
</evidence>
<evidence type="ECO:0000256" key="3">
    <source>
        <dbReference type="ARBA" id="ARBA00023015"/>
    </source>
</evidence>
<feature type="domain" description="Response regulatory" evidence="8">
    <location>
        <begin position="17"/>
        <end position="131"/>
    </location>
</feature>
<dbReference type="PRINTS" id="PR01590">
    <property type="entry name" value="HTHFIS"/>
</dbReference>
<dbReference type="PANTHER" id="PTHR32071">
    <property type="entry name" value="TRANSCRIPTIONAL REGULATORY PROTEIN"/>
    <property type="match status" value="1"/>
</dbReference>
<dbReference type="GO" id="GO:0006355">
    <property type="term" value="P:regulation of DNA-templated transcription"/>
    <property type="evidence" value="ECO:0007669"/>
    <property type="project" value="InterPro"/>
</dbReference>
<proteinExistence type="predicted"/>
<keyword evidence="4 9" id="KW-0238">DNA-binding</keyword>
<dbReference type="InterPro" id="IPR025943">
    <property type="entry name" value="Sigma_54_int_dom_ATP-bd_2"/>
</dbReference>
<dbReference type="InterPro" id="IPR058031">
    <property type="entry name" value="AAA_lid_NorR"/>
</dbReference>
<dbReference type="InterPro" id="IPR025944">
    <property type="entry name" value="Sigma_54_int_dom_CS"/>
</dbReference>
<dbReference type="InterPro" id="IPR027417">
    <property type="entry name" value="P-loop_NTPase"/>
</dbReference>
<dbReference type="EMBL" id="CP037920">
    <property type="protein sequence ID" value="QDT97217.1"/>
    <property type="molecule type" value="Genomic_DNA"/>
</dbReference>
<dbReference type="GO" id="GO:0000160">
    <property type="term" value="P:phosphorelay signal transduction system"/>
    <property type="evidence" value="ECO:0007669"/>
    <property type="project" value="InterPro"/>
</dbReference>
<evidence type="ECO:0000256" key="4">
    <source>
        <dbReference type="ARBA" id="ARBA00023125"/>
    </source>
</evidence>
<dbReference type="InterPro" id="IPR003593">
    <property type="entry name" value="AAA+_ATPase"/>
</dbReference>
<organism evidence="9 10">
    <name type="scientific">Gimesia aquarii</name>
    <dbReference type="NCBI Taxonomy" id="2527964"/>
    <lineage>
        <taxon>Bacteria</taxon>
        <taxon>Pseudomonadati</taxon>
        <taxon>Planctomycetota</taxon>
        <taxon>Planctomycetia</taxon>
        <taxon>Planctomycetales</taxon>
        <taxon>Planctomycetaceae</taxon>
        <taxon>Gimesia</taxon>
    </lineage>
</organism>
<dbReference type="Gene3D" id="1.10.8.60">
    <property type="match status" value="1"/>
</dbReference>
<dbReference type="Gene3D" id="3.40.50.2300">
    <property type="match status" value="1"/>
</dbReference>
<dbReference type="Pfam" id="PF02954">
    <property type="entry name" value="HTH_8"/>
    <property type="match status" value="1"/>
</dbReference>